<organism evidence="2 3">
    <name type="scientific">Kocuria varians</name>
    <name type="common">Micrococcus varians</name>
    <dbReference type="NCBI Taxonomy" id="1272"/>
    <lineage>
        <taxon>Bacteria</taxon>
        <taxon>Bacillati</taxon>
        <taxon>Actinomycetota</taxon>
        <taxon>Actinomycetes</taxon>
        <taxon>Micrococcales</taxon>
        <taxon>Micrococcaceae</taxon>
        <taxon>Kocuria</taxon>
    </lineage>
</organism>
<dbReference type="OrthoDB" id="4881524at2"/>
<dbReference type="RefSeq" id="WP_141270430.1">
    <property type="nucleotide sequence ID" value="NZ_BJNW01000026.1"/>
</dbReference>
<accession>A0A4Y4D4S4</accession>
<proteinExistence type="predicted"/>
<comment type="caution">
    <text evidence="2">The sequence shown here is derived from an EMBL/GenBank/DDBJ whole genome shotgun (WGS) entry which is preliminary data.</text>
</comment>
<evidence type="ECO:0000313" key="3">
    <source>
        <dbReference type="Proteomes" id="UP000315730"/>
    </source>
</evidence>
<dbReference type="InterPro" id="IPR023393">
    <property type="entry name" value="START-like_dom_sf"/>
</dbReference>
<protein>
    <recommendedName>
        <fullName evidence="4">Polyketide cyclase</fullName>
    </recommendedName>
</protein>
<dbReference type="Gene3D" id="3.30.530.20">
    <property type="match status" value="1"/>
</dbReference>
<dbReference type="Proteomes" id="UP000315730">
    <property type="component" value="Unassembled WGS sequence"/>
</dbReference>
<sequence>MSAHITRLEKDAHGFTMLAEQDVPVEGDVVDEALSRPAALGRWFDVHYEWPTSIDEPLNVGAALEFTAAVGPLRYEFIMIVADRIPGESLMLRTTKGPTDATVEYSWTEADGGVHVIFEGDFRLRGSLWWKSPWSQMLARRAVTRGLERMRKDLLSHAQTPTPALLGRAGSAAATPPAVQDGCVGRGRAAHRKPSGRRRAQSA</sequence>
<feature type="compositionally biased region" description="Basic residues" evidence="1">
    <location>
        <begin position="188"/>
        <end position="203"/>
    </location>
</feature>
<dbReference type="EMBL" id="BJNW01000026">
    <property type="protein sequence ID" value="GED00196.1"/>
    <property type="molecule type" value="Genomic_DNA"/>
</dbReference>
<dbReference type="AlphaFoldDB" id="A0A4Y4D4S4"/>
<evidence type="ECO:0000313" key="2">
    <source>
        <dbReference type="EMBL" id="GED00196.1"/>
    </source>
</evidence>
<keyword evidence="3" id="KW-1185">Reference proteome</keyword>
<dbReference type="SUPFAM" id="SSF55961">
    <property type="entry name" value="Bet v1-like"/>
    <property type="match status" value="1"/>
</dbReference>
<feature type="region of interest" description="Disordered" evidence="1">
    <location>
        <begin position="167"/>
        <end position="203"/>
    </location>
</feature>
<evidence type="ECO:0000256" key="1">
    <source>
        <dbReference type="SAM" id="MobiDB-lite"/>
    </source>
</evidence>
<evidence type="ECO:0008006" key="4">
    <source>
        <dbReference type="Google" id="ProtNLM"/>
    </source>
</evidence>
<name>A0A4Y4D4S4_KOCVA</name>
<reference evidence="2 3" key="1">
    <citation type="submission" date="2019-06" db="EMBL/GenBank/DDBJ databases">
        <title>Whole genome shotgun sequence of Kocuria varians NBRC 15358.</title>
        <authorList>
            <person name="Hosoyama A."/>
            <person name="Uohara A."/>
            <person name="Ohji S."/>
            <person name="Ichikawa N."/>
        </authorList>
    </citation>
    <scope>NUCLEOTIDE SEQUENCE [LARGE SCALE GENOMIC DNA]</scope>
    <source>
        <strain evidence="2 3">NBRC 15358</strain>
    </source>
</reference>
<gene>
    <name evidence="2" type="ORF">KVA01_23500</name>
</gene>